<feature type="transmembrane region" description="Helical" evidence="12">
    <location>
        <begin position="982"/>
        <end position="1000"/>
    </location>
</feature>
<dbReference type="OrthoDB" id="5970632at2759"/>
<comment type="subcellular location">
    <subcellularLocation>
        <location evidence="2">Membrane</location>
        <topology evidence="2">Multi-pass membrane protein</topology>
    </subcellularLocation>
</comment>
<feature type="transmembrane region" description="Helical" evidence="12">
    <location>
        <begin position="784"/>
        <end position="807"/>
    </location>
</feature>
<keyword evidence="4 11" id="KW-0812">Transmembrane</keyword>
<dbReference type="FunFam" id="1.20.1070.10:FF:000007">
    <property type="entry name" value="Olfactory receptor"/>
    <property type="match status" value="4"/>
</dbReference>
<feature type="transmembrane region" description="Helical" evidence="12">
    <location>
        <begin position="101"/>
        <end position="126"/>
    </location>
</feature>
<feature type="transmembrane region" description="Helical" evidence="12">
    <location>
        <begin position="1206"/>
        <end position="1230"/>
    </location>
</feature>
<feature type="transmembrane region" description="Helical" evidence="12">
    <location>
        <begin position="1451"/>
        <end position="1470"/>
    </location>
</feature>
<feature type="transmembrane region" description="Helical" evidence="12">
    <location>
        <begin position="31"/>
        <end position="51"/>
    </location>
</feature>
<dbReference type="InterPro" id="IPR000276">
    <property type="entry name" value="GPCR_Rhodpsn"/>
</dbReference>
<feature type="transmembrane region" description="Helical" evidence="12">
    <location>
        <begin position="275"/>
        <end position="295"/>
    </location>
</feature>
<dbReference type="SUPFAM" id="SSF81321">
    <property type="entry name" value="Family A G protein-coupled receptor-like"/>
    <property type="match status" value="5"/>
</dbReference>
<feature type="transmembrane region" description="Helical" evidence="12">
    <location>
        <begin position="346"/>
        <end position="370"/>
    </location>
</feature>
<feature type="transmembrane region" description="Helical" evidence="12">
    <location>
        <begin position="1117"/>
        <end position="1139"/>
    </location>
</feature>
<feature type="transmembrane region" description="Helical" evidence="12">
    <location>
        <begin position="1386"/>
        <end position="1406"/>
    </location>
</feature>
<keyword evidence="9 11" id="KW-0675">Receptor</keyword>
<evidence type="ECO:0000256" key="1">
    <source>
        <dbReference type="ARBA" id="ARBA00003929"/>
    </source>
</evidence>
<feature type="transmembrane region" description="Helical" evidence="12">
    <location>
        <begin position="669"/>
        <end position="692"/>
    </location>
</feature>
<dbReference type="Pfam" id="PF13853">
    <property type="entry name" value="7tm_4"/>
    <property type="match status" value="5"/>
</dbReference>
<dbReference type="InterPro" id="IPR000725">
    <property type="entry name" value="Olfact_rcpt"/>
</dbReference>
<feature type="transmembrane region" description="Helical" evidence="12">
    <location>
        <begin position="848"/>
        <end position="868"/>
    </location>
</feature>
<evidence type="ECO:0000256" key="4">
    <source>
        <dbReference type="ARBA" id="ARBA00022692"/>
    </source>
</evidence>
<feature type="transmembrane region" description="Helical" evidence="12">
    <location>
        <begin position="63"/>
        <end position="81"/>
    </location>
</feature>
<evidence type="ECO:0000256" key="7">
    <source>
        <dbReference type="ARBA" id="ARBA00023040"/>
    </source>
</evidence>
<comment type="similarity">
    <text evidence="11">Belongs to the G-protein coupled receptor 1 family.</text>
</comment>
<dbReference type="GO" id="GO:0005886">
    <property type="term" value="C:plasma membrane"/>
    <property type="evidence" value="ECO:0007669"/>
    <property type="project" value="UniProtKB-ARBA"/>
</dbReference>
<dbReference type="FunFam" id="1.20.1070.10:FF:000003">
    <property type="entry name" value="Olfactory receptor"/>
    <property type="match status" value="1"/>
</dbReference>
<keyword evidence="15" id="KW-1185">Reference proteome</keyword>
<dbReference type="PRINTS" id="PR00245">
    <property type="entry name" value="OLFACTORYR"/>
</dbReference>
<keyword evidence="7 11" id="KW-0297">G-protein coupled receptor</keyword>
<evidence type="ECO:0000259" key="13">
    <source>
        <dbReference type="PROSITE" id="PS50262"/>
    </source>
</evidence>
<feature type="transmembrane region" description="Helical" evidence="12">
    <location>
        <begin position="704"/>
        <end position="725"/>
    </location>
</feature>
<dbReference type="Gene3D" id="1.20.1070.10">
    <property type="entry name" value="Rhodopsin 7-helix transmembrane proteins"/>
    <property type="match status" value="5"/>
</dbReference>
<dbReference type="InterPro" id="IPR050427">
    <property type="entry name" value="Olfactory_Receptors"/>
</dbReference>
<keyword evidence="10 11" id="KW-0807">Transducer</keyword>
<evidence type="ECO:0000256" key="12">
    <source>
        <dbReference type="SAM" id="Phobius"/>
    </source>
</evidence>
<feature type="transmembrane region" description="Helical" evidence="12">
    <location>
        <begin position="941"/>
        <end position="962"/>
    </location>
</feature>
<evidence type="ECO:0000256" key="9">
    <source>
        <dbReference type="ARBA" id="ARBA00023170"/>
    </source>
</evidence>
<feature type="transmembrane region" description="Helical" evidence="12">
    <location>
        <begin position="203"/>
        <end position="229"/>
    </location>
</feature>
<dbReference type="PROSITE" id="PS50262">
    <property type="entry name" value="G_PROTEIN_RECEP_F1_2"/>
    <property type="match status" value="5"/>
</dbReference>
<feature type="transmembrane region" description="Helical" evidence="12">
    <location>
        <begin position="526"/>
        <end position="546"/>
    </location>
</feature>
<reference evidence="14" key="1">
    <citation type="journal article" date="2021" name="Evol. Appl.">
        <title>The genome of the Pyrenean desman and the effects of bottlenecks and inbreeding on the genomic landscape of an endangered species.</title>
        <authorList>
            <person name="Escoda L."/>
            <person name="Castresana J."/>
        </authorList>
    </citation>
    <scope>NUCLEOTIDE SEQUENCE</scope>
    <source>
        <strain evidence="14">IBE-C5619</strain>
    </source>
</reference>
<evidence type="ECO:0000313" key="15">
    <source>
        <dbReference type="Proteomes" id="UP000700334"/>
    </source>
</evidence>
<dbReference type="PANTHER" id="PTHR48002">
    <property type="entry name" value="OLFACTORY RECEPTOR"/>
    <property type="match status" value="1"/>
</dbReference>
<evidence type="ECO:0000256" key="2">
    <source>
        <dbReference type="ARBA" id="ARBA00004141"/>
    </source>
</evidence>
<feature type="transmembrane region" description="Helical" evidence="12">
    <location>
        <begin position="1085"/>
        <end position="1105"/>
    </location>
</feature>
<feature type="transmembrane region" description="Helical" evidence="12">
    <location>
        <begin position="1283"/>
        <end position="1301"/>
    </location>
</feature>
<feature type="transmembrane region" description="Helical" evidence="12">
    <location>
        <begin position="745"/>
        <end position="763"/>
    </location>
</feature>
<feature type="transmembrane region" description="Helical" evidence="12">
    <location>
        <begin position="1418"/>
        <end position="1439"/>
    </location>
</feature>
<feature type="transmembrane region" description="Helical" evidence="12">
    <location>
        <begin position="422"/>
        <end position="441"/>
    </location>
</feature>
<dbReference type="CDD" id="cd15936">
    <property type="entry name" value="7tmA_OR4D-like"/>
    <property type="match status" value="2"/>
</dbReference>
<dbReference type="GO" id="GO:0004984">
    <property type="term" value="F:olfactory receptor activity"/>
    <property type="evidence" value="ECO:0007669"/>
    <property type="project" value="InterPro"/>
</dbReference>
<evidence type="ECO:0000256" key="8">
    <source>
        <dbReference type="ARBA" id="ARBA00023136"/>
    </source>
</evidence>
<proteinExistence type="inferred from homology"/>
<evidence type="ECO:0000256" key="6">
    <source>
        <dbReference type="ARBA" id="ARBA00022989"/>
    </source>
</evidence>
<evidence type="ECO:0000256" key="11">
    <source>
        <dbReference type="RuleBase" id="RU000688"/>
    </source>
</evidence>
<dbReference type="Proteomes" id="UP000700334">
    <property type="component" value="Unassembled WGS sequence"/>
</dbReference>
<feature type="transmembrane region" description="Helical" evidence="12">
    <location>
        <begin position="241"/>
        <end position="263"/>
    </location>
</feature>
<feature type="domain" description="G-protein coupled receptors family 1 profile" evidence="13">
    <location>
        <begin position="1222"/>
        <end position="1468"/>
    </location>
</feature>
<evidence type="ECO:0000256" key="10">
    <source>
        <dbReference type="ARBA" id="ARBA00023224"/>
    </source>
</evidence>
<feature type="transmembrane region" description="Helical" evidence="12">
    <location>
        <begin position="461"/>
        <end position="483"/>
    </location>
</feature>
<evidence type="ECO:0000313" key="14">
    <source>
        <dbReference type="EMBL" id="KAG8505727.1"/>
    </source>
</evidence>
<dbReference type="GO" id="GO:0004930">
    <property type="term" value="F:G protein-coupled receptor activity"/>
    <property type="evidence" value="ECO:0007669"/>
    <property type="project" value="UniProtKB-KW"/>
</dbReference>
<feature type="transmembrane region" description="Helical" evidence="12">
    <location>
        <begin position="1322"/>
        <end position="1345"/>
    </location>
</feature>
<evidence type="ECO:0000256" key="5">
    <source>
        <dbReference type="ARBA" id="ARBA00022725"/>
    </source>
</evidence>
<comment type="function">
    <text evidence="1">Putative odorant or sperm cell receptor.</text>
</comment>
<feature type="transmembrane region" description="Helical" evidence="12">
    <location>
        <begin position="905"/>
        <end position="929"/>
    </location>
</feature>
<feature type="transmembrane region" description="Helical" evidence="12">
    <location>
        <begin position="1021"/>
        <end position="1044"/>
    </location>
</feature>
<dbReference type="EMBL" id="JAGFMF010012242">
    <property type="protein sequence ID" value="KAG8505727.1"/>
    <property type="molecule type" value="Genomic_DNA"/>
</dbReference>
<feature type="domain" description="G-protein coupled receptors family 1 profile" evidence="13">
    <location>
        <begin position="44"/>
        <end position="293"/>
    </location>
</feature>
<feature type="domain" description="G-protein coupled receptors family 1 profile" evidence="13">
    <location>
        <begin position="362"/>
        <end position="608"/>
    </location>
</feature>
<dbReference type="CDD" id="cd15417">
    <property type="entry name" value="7tmA_OR5A1-like"/>
    <property type="match status" value="1"/>
</dbReference>
<evidence type="ECO:0000256" key="3">
    <source>
        <dbReference type="ARBA" id="ARBA00022606"/>
    </source>
</evidence>
<dbReference type="InterPro" id="IPR017452">
    <property type="entry name" value="GPCR_Rhodpsn_7TM"/>
</dbReference>
<comment type="caution">
    <text evidence="14">The sequence shown here is derived from an EMBL/GenBank/DDBJ whole genome shotgun (WGS) entry which is preliminary data.</text>
</comment>
<keyword evidence="5" id="KW-0552">Olfaction</keyword>
<feature type="transmembrane region" description="Helical" evidence="12">
    <location>
        <begin position="880"/>
        <end position="899"/>
    </location>
</feature>
<feature type="domain" description="G-protein coupled receptors family 1 profile" evidence="13">
    <location>
        <begin position="921"/>
        <end position="1167"/>
    </location>
</feature>
<keyword evidence="8 12" id="KW-0472">Membrane</keyword>
<dbReference type="PRINTS" id="PR00237">
    <property type="entry name" value="GPCRRHODOPSN"/>
</dbReference>
<keyword evidence="3" id="KW-0716">Sensory transduction</keyword>
<feature type="domain" description="G-protein coupled receptors family 1 profile" evidence="13">
    <location>
        <begin position="684"/>
        <end position="896"/>
    </location>
</feature>
<feature type="transmembrane region" description="Helical" evidence="12">
    <location>
        <begin position="147"/>
        <end position="171"/>
    </location>
</feature>
<name>A0A8J5ZRU2_GALPY</name>
<protein>
    <submittedName>
        <fullName evidence="14">Olfactory receptor 4D9</fullName>
    </submittedName>
</protein>
<accession>A0A8J5ZRU2</accession>
<organism evidence="14 15">
    <name type="scientific">Galemys pyrenaicus</name>
    <name type="common">Iberian desman</name>
    <name type="synonym">Pyrenean desman</name>
    <dbReference type="NCBI Taxonomy" id="202257"/>
    <lineage>
        <taxon>Eukaryota</taxon>
        <taxon>Metazoa</taxon>
        <taxon>Chordata</taxon>
        <taxon>Craniata</taxon>
        <taxon>Vertebrata</taxon>
        <taxon>Euteleostomi</taxon>
        <taxon>Mammalia</taxon>
        <taxon>Eutheria</taxon>
        <taxon>Laurasiatheria</taxon>
        <taxon>Eulipotyphla</taxon>
        <taxon>Talpidae</taxon>
        <taxon>Galemys</taxon>
    </lineage>
</organism>
<gene>
    <name evidence="14" type="ORF">J0S82_019121</name>
</gene>
<keyword evidence="6 12" id="KW-1133">Transmembrane helix</keyword>
<feature type="transmembrane region" description="Helical" evidence="12">
    <location>
        <begin position="558"/>
        <end position="579"/>
    </location>
</feature>
<sequence>MSTAKALNSSSVTVFILLGFSDHPELQVPLFVTFLAIYLVTVGWNLALIFLIRGDPRLHTPMYFFLSNLSFIDICYSSSVAPKMLTDFFREQKTISFLGCAAQFFFFVGMGLTECFLLTAMAYDRYAAISSPLLYTAIMSQGLCRRLVLGAYVGGFLSSLTQACSIFRLHFCRPNVINHFFCDLPPVLALSCSDIFLSQVVNFLVVVAVGGTSFLILLVSYSYIVAAVLKIRSAEGRMKAFNTCASHLMVVTLLFGTALFMYLRPSSSYSLGRDKVVSVFYSLVIPMLNPLIYSLRNKEIKDALWKVLGKKKVTQKSVVPIMGQSNHTNIKEFVFLELTHFRGLEFFLFVVFLAVYVTTVLGNALIVVTITCESHLHTPMYFLLRNKSILDIVFSSVTVPKFLVDLLSERKTISYNGCMAQIFFFHFAGGADIFFLSVMAYDRYLAISRPLHYVSVMRREVWIALVVASWVGGALHSIVQIILMLPLPFCGPNILDAFYCDVPQVVKLACTDTFVLELLMISNNGLVTLLWFLLLLASYTVILVMLRSHSGEGRKKALSTCTSHILVVTLHFVPCVYIYCRPFTTLPMDTAVSINNTVITPMLNPMIYSLRNQEMKSAMKRLKRKLGPSEDNKLSCTWKKKYHLMMQNHTRVSRFIFCGITQSQELSFLLFFFLSIVYITTVLANVAIMVTVTYEARLHTPMYFLLRSLSVLDICFSSITAPKLLVDLLSRSKTISFNGCMTQIFFFHLLGGADVFSLSVMALDRYVAISKPLHYVTIMSRGRCSALIVASWVGGFVHSIVQISLMLPLPFCGPNVVDSFYCDIPQVLKLACTDTFVIELLMISNNGLISTLWFVFLLVSYAVILRMLRSQAGEGRRKAISTCTTHITVVTLHFVPCIYNGQLSVVLFLFLLLVYLATVLGNMLILVTVSRESRLHTPMYFLLRNLSIADICFSSITAPKALVDLLSQRKTISFDGCLTQMFFFHLIGGVDVVSLSVMAFDRYVAISRPLHYVSIMSRDCYLALIAASWLGGFAHSIVQISLLLTVPFCGPNVLDTFYCDVPQVLKLACADVFVLELLMICNNGMLTALWFLLLLVSYAVILSLLRSQAGEGRRKAISTCTAHITVVTLHFVPCIYVYARPFAALPTDKVISVTYTVISPLLNPLIYTLRNQEMKKKNHDPMEQANYTRVKEFIFQGLTQSRELSLVLFLFLFLVYTAIVMGNLLIMVTVTYEARLHTPMYFLLRSLSVLDICFSSITAPKLLVDLLSRSKTISFNGCMTQIFFFHLLGGADVFSLSVMALDRYVAISKPLHYVTIMSRGRCSALIVASWVGGFVHSIVQISLMLPLPFCGPNVVDSFYCDIPQVLKLACTDTFVIELLMISNNGLISTLWFVFLLVSYAVILRMLRSQAGEGRRKAISTCTTHITVVTLHFVPCIYVYARPFAALPTDKVITVTFTVISPLLNPLIYTLRNQEMKSAMRRLKRRLGPSEKE</sequence>
<dbReference type="PROSITE" id="PS00237">
    <property type="entry name" value="G_PROTEIN_RECEP_F1_1"/>
    <property type="match status" value="3"/>
</dbReference>